<dbReference type="RefSeq" id="WP_431870757.1">
    <property type="nucleotide sequence ID" value="NZ_CBDRIY010000019.1"/>
</dbReference>
<evidence type="ECO:0000313" key="3">
    <source>
        <dbReference type="Proteomes" id="UP000682416"/>
    </source>
</evidence>
<dbReference type="EMBL" id="CP074402">
    <property type="protein sequence ID" value="QVJ03093.1"/>
    <property type="molecule type" value="Genomic_DNA"/>
</dbReference>
<feature type="region of interest" description="Disordered" evidence="1">
    <location>
        <begin position="1"/>
        <end position="33"/>
    </location>
</feature>
<dbReference type="AlphaFoldDB" id="A0A975QLZ8"/>
<proteinExistence type="predicted"/>
<dbReference type="Proteomes" id="UP000682416">
    <property type="component" value="Chromosome"/>
</dbReference>
<organism evidence="2 3">
    <name type="scientific">Nocardiopsis eucommiae</name>
    <dbReference type="NCBI Taxonomy" id="2831970"/>
    <lineage>
        <taxon>Bacteria</taxon>
        <taxon>Bacillati</taxon>
        <taxon>Actinomycetota</taxon>
        <taxon>Actinomycetes</taxon>
        <taxon>Streptosporangiales</taxon>
        <taxon>Nocardiopsidaceae</taxon>
        <taxon>Nocardiopsis</taxon>
    </lineage>
</organism>
<reference evidence="2" key="1">
    <citation type="submission" date="2021-05" db="EMBL/GenBank/DDBJ databases">
        <authorList>
            <person name="Kaiqin L."/>
            <person name="Jian G."/>
        </authorList>
    </citation>
    <scope>NUCLEOTIDE SEQUENCE</scope>
    <source>
        <strain evidence="2">HDS5</strain>
    </source>
</reference>
<sequence>MANQHKHKLRGVRNTPDYLWDDLDTGAKSIGEDRSSITRQLWEAWLGYPGAQWPPAPSKGGEREEK</sequence>
<keyword evidence="3" id="KW-1185">Reference proteome</keyword>
<gene>
    <name evidence="2" type="ORF">KGD82_13745</name>
</gene>
<evidence type="ECO:0000256" key="1">
    <source>
        <dbReference type="SAM" id="MobiDB-lite"/>
    </source>
</evidence>
<accession>A0A975QLZ8</accession>
<evidence type="ECO:0000313" key="2">
    <source>
        <dbReference type="EMBL" id="QVJ03093.1"/>
    </source>
</evidence>
<feature type="compositionally biased region" description="Basic residues" evidence="1">
    <location>
        <begin position="1"/>
        <end position="11"/>
    </location>
</feature>
<dbReference type="KEGG" id="nec:KGD82_13745"/>
<name>A0A975QLZ8_9ACTN</name>
<protein>
    <submittedName>
        <fullName evidence="2">Uncharacterized protein</fullName>
    </submittedName>
</protein>